<proteinExistence type="predicted"/>
<comment type="caution">
    <text evidence="2">The sequence shown here is derived from an EMBL/GenBank/DDBJ whole genome shotgun (WGS) entry which is preliminary data.</text>
</comment>
<dbReference type="Proteomes" id="UP000541444">
    <property type="component" value="Unassembled WGS sequence"/>
</dbReference>
<name>A0A7J7LYQ4_9MAGN</name>
<feature type="non-terminal residue" evidence="2">
    <location>
        <position position="1"/>
    </location>
</feature>
<feature type="compositionally biased region" description="Low complexity" evidence="1">
    <location>
        <begin position="37"/>
        <end position="46"/>
    </location>
</feature>
<evidence type="ECO:0000313" key="2">
    <source>
        <dbReference type="EMBL" id="KAF6147694.1"/>
    </source>
</evidence>
<dbReference type="AlphaFoldDB" id="A0A7J7LYQ4"/>
<keyword evidence="3" id="KW-1185">Reference proteome</keyword>
<dbReference type="PANTHER" id="PTHR37237:SF1">
    <property type="entry name" value="OS02G0567000 PROTEIN"/>
    <property type="match status" value="1"/>
</dbReference>
<sequence>IKEMRGIGGPLLCIGDLLSDVGEDNSNDKGDYREPGSFSSSSSNSSDTNITHSPSLDLTEMFQATNFISVMNSDRILDFSSKSSRVVRFGRGHLYNSFASLNVDVENIDKFADSQDVEGFVDPQELRRTMPNPSDEPAVGDGLVAQQDRRERSPQENYNQLNQALAGNDHSWTALTLKLCSALETADKLVQSTNSNISQLTEKVGVLQSMVSRGDAAVKDLKVIHDAQCKQERSSTIGG</sequence>
<dbReference type="OrthoDB" id="1629067at2759"/>
<organism evidence="2 3">
    <name type="scientific">Kingdonia uniflora</name>
    <dbReference type="NCBI Taxonomy" id="39325"/>
    <lineage>
        <taxon>Eukaryota</taxon>
        <taxon>Viridiplantae</taxon>
        <taxon>Streptophyta</taxon>
        <taxon>Embryophyta</taxon>
        <taxon>Tracheophyta</taxon>
        <taxon>Spermatophyta</taxon>
        <taxon>Magnoliopsida</taxon>
        <taxon>Ranunculales</taxon>
        <taxon>Circaeasteraceae</taxon>
        <taxon>Kingdonia</taxon>
    </lineage>
</organism>
<gene>
    <name evidence="2" type="ORF">GIB67_003025</name>
</gene>
<evidence type="ECO:0000313" key="3">
    <source>
        <dbReference type="Proteomes" id="UP000541444"/>
    </source>
</evidence>
<dbReference type="PANTHER" id="PTHR37237">
    <property type="entry name" value="OS02G0567000 PROTEIN"/>
    <property type="match status" value="1"/>
</dbReference>
<protein>
    <submittedName>
        <fullName evidence="2">Uncharacterized protein</fullName>
    </submittedName>
</protein>
<reference evidence="2 3" key="1">
    <citation type="journal article" date="2020" name="IScience">
        <title>Genome Sequencing of the Endangered Kingdonia uniflora (Circaeasteraceae, Ranunculales) Reveals Potential Mechanisms of Evolutionary Specialization.</title>
        <authorList>
            <person name="Sun Y."/>
            <person name="Deng T."/>
            <person name="Zhang A."/>
            <person name="Moore M.J."/>
            <person name="Landis J.B."/>
            <person name="Lin N."/>
            <person name="Zhang H."/>
            <person name="Zhang X."/>
            <person name="Huang J."/>
            <person name="Zhang X."/>
            <person name="Sun H."/>
            <person name="Wang H."/>
        </authorList>
    </citation>
    <scope>NUCLEOTIDE SEQUENCE [LARGE SCALE GENOMIC DNA]</scope>
    <source>
        <strain evidence="2">TB1705</strain>
        <tissue evidence="2">Leaf</tissue>
    </source>
</reference>
<evidence type="ECO:0000256" key="1">
    <source>
        <dbReference type="SAM" id="MobiDB-lite"/>
    </source>
</evidence>
<feature type="region of interest" description="Disordered" evidence="1">
    <location>
        <begin position="25"/>
        <end position="52"/>
    </location>
</feature>
<dbReference type="EMBL" id="JACGCM010001883">
    <property type="protein sequence ID" value="KAF6147694.1"/>
    <property type="molecule type" value="Genomic_DNA"/>
</dbReference>
<accession>A0A7J7LYQ4</accession>